<dbReference type="Proteomes" id="UP000594262">
    <property type="component" value="Unplaced"/>
</dbReference>
<evidence type="ECO:0000313" key="5">
    <source>
        <dbReference type="Proteomes" id="UP000594262"/>
    </source>
</evidence>
<dbReference type="PANTHER" id="PTHR12857:SF0">
    <property type="entry name" value="CXXC MOTIF CONTAINING ZINC BINDING PROTEIN"/>
    <property type="match status" value="1"/>
</dbReference>
<proteinExistence type="inferred from homology"/>
<dbReference type="OrthoDB" id="10248838at2759"/>
<dbReference type="PANTHER" id="PTHR12857">
    <property type="entry name" value="CXXC MOTIF CONTAINING ZINC BINDING PROTEIN"/>
    <property type="match status" value="1"/>
</dbReference>
<dbReference type="GO" id="GO:0008270">
    <property type="term" value="F:zinc ion binding"/>
    <property type="evidence" value="ECO:0007669"/>
    <property type="project" value="TreeGrafter"/>
</dbReference>
<dbReference type="RefSeq" id="XP_066919020.1">
    <property type="nucleotide sequence ID" value="XM_067062919.1"/>
</dbReference>
<reference evidence="4" key="1">
    <citation type="submission" date="2021-01" db="UniProtKB">
        <authorList>
            <consortium name="EnsemblMetazoa"/>
        </authorList>
    </citation>
    <scope>IDENTIFICATION</scope>
</reference>
<evidence type="ECO:0000256" key="2">
    <source>
        <dbReference type="ARBA" id="ARBA00022723"/>
    </source>
</evidence>
<comment type="similarity">
    <text evidence="1">Belongs to the UPF0587 family.</text>
</comment>
<evidence type="ECO:0000256" key="3">
    <source>
        <dbReference type="ARBA" id="ARBA00022833"/>
    </source>
</evidence>
<protein>
    <recommendedName>
        <fullName evidence="6">CXXC motif containing zinc binding protein</fullName>
    </recommendedName>
</protein>
<sequence length="159" mass="17989">MVKIGLQIKAQLEFLTDLKPESEDFRWYIKVKCLNCGEESKSFIYLTLLESNALKGGRGQASMVSKCKLCSRENSIDILKDTISSYTFEDSESFKTVVAFECRGMEPIEFSPRAGWVAKGAETTSSFTVDLTEGDWCDFDERSGESVGIYEIEHKFQKC</sequence>
<keyword evidence="5" id="KW-1185">Reference proteome</keyword>
<evidence type="ECO:0000256" key="1">
    <source>
        <dbReference type="ARBA" id="ARBA00007818"/>
    </source>
</evidence>
<dbReference type="EnsemblMetazoa" id="CLYHEMT016390.1">
    <property type="protein sequence ID" value="CLYHEMP016390.1"/>
    <property type="gene ID" value="CLYHEMG016390"/>
</dbReference>
<dbReference type="Pfam" id="PF05907">
    <property type="entry name" value="CXXC_Zn-b_euk"/>
    <property type="match status" value="1"/>
</dbReference>
<keyword evidence="3" id="KW-0862">Zinc</keyword>
<accession>A0A7M5X1P9</accession>
<dbReference type="InterPro" id="IPR008584">
    <property type="entry name" value="CXXC_Zn-binding_euk"/>
</dbReference>
<dbReference type="SUPFAM" id="SSF141678">
    <property type="entry name" value="MAL13P1.257-like"/>
    <property type="match status" value="1"/>
</dbReference>
<name>A0A7M5X1P9_9CNID</name>
<organism evidence="4 5">
    <name type="scientific">Clytia hemisphaerica</name>
    <dbReference type="NCBI Taxonomy" id="252671"/>
    <lineage>
        <taxon>Eukaryota</taxon>
        <taxon>Metazoa</taxon>
        <taxon>Cnidaria</taxon>
        <taxon>Hydrozoa</taxon>
        <taxon>Hydroidolina</taxon>
        <taxon>Leptothecata</taxon>
        <taxon>Obeliida</taxon>
        <taxon>Clytiidae</taxon>
        <taxon>Clytia</taxon>
    </lineage>
</organism>
<evidence type="ECO:0000313" key="4">
    <source>
        <dbReference type="EnsemblMetazoa" id="CLYHEMP016390.1"/>
    </source>
</evidence>
<evidence type="ECO:0008006" key="6">
    <source>
        <dbReference type="Google" id="ProtNLM"/>
    </source>
</evidence>
<dbReference type="GeneID" id="136806352"/>
<dbReference type="AlphaFoldDB" id="A0A7M5X1P9"/>
<keyword evidence="2" id="KW-0479">Metal-binding</keyword>